<gene>
    <name evidence="2" type="ORF">BTO32_15460</name>
</gene>
<dbReference type="OrthoDB" id="6370145at2"/>
<dbReference type="AlphaFoldDB" id="A0A1V2DPL8"/>
<dbReference type="Pfam" id="PF10671">
    <property type="entry name" value="TcpQ"/>
    <property type="match status" value="1"/>
</dbReference>
<reference evidence="2 3" key="1">
    <citation type="submission" date="2016-12" db="EMBL/GenBank/DDBJ databases">
        <title>Marinobacter lutaoensis whole genome sequencing.</title>
        <authorList>
            <person name="Verma A."/>
            <person name="Krishnamurthi S."/>
        </authorList>
    </citation>
    <scope>NUCLEOTIDE SEQUENCE [LARGE SCALE GENOMIC DNA]</scope>
    <source>
        <strain evidence="2 3">T5054</strain>
    </source>
</reference>
<name>A0A1V2DPL8_9GAMM</name>
<dbReference type="Proteomes" id="UP000189339">
    <property type="component" value="Unassembled WGS sequence"/>
</dbReference>
<dbReference type="EMBL" id="MSCW01000009">
    <property type="protein sequence ID" value="ONF42603.1"/>
    <property type="molecule type" value="Genomic_DNA"/>
</dbReference>
<evidence type="ECO:0000313" key="2">
    <source>
        <dbReference type="EMBL" id="ONF42603.1"/>
    </source>
</evidence>
<dbReference type="PROSITE" id="PS51257">
    <property type="entry name" value="PROKAR_LIPOPROTEIN"/>
    <property type="match status" value="1"/>
</dbReference>
<feature type="domain" description="Toxin co-regulated pilus biosynthesis protein Q C-terminal" evidence="1">
    <location>
        <begin position="65"/>
        <end position="140"/>
    </location>
</feature>
<sequence length="147" mass="16429">MSKSKRFMAIAVGLMACVPGTGIHADSLDKPAVEKIEAPFPVEFTSAGNLFEEAPMARFDEPMRYEIKKGEKLREAMTRWTKKAGYELVWQPGPEDGDIVFAASMSFTDSFEKAADAFFEIVRTQTKFDGKLHSNKVLRVFVANAKK</sequence>
<dbReference type="InterPro" id="IPR018927">
    <property type="entry name" value="Pilus_synth_Q_C"/>
</dbReference>
<evidence type="ECO:0000313" key="3">
    <source>
        <dbReference type="Proteomes" id="UP000189339"/>
    </source>
</evidence>
<comment type="caution">
    <text evidence="2">The sequence shown here is derived from an EMBL/GenBank/DDBJ whole genome shotgun (WGS) entry which is preliminary data.</text>
</comment>
<keyword evidence="3" id="KW-1185">Reference proteome</keyword>
<dbReference type="STRING" id="135739.BTO32_15460"/>
<organism evidence="2 3">
    <name type="scientific">Marinobacter lutaoensis</name>
    <dbReference type="NCBI Taxonomy" id="135739"/>
    <lineage>
        <taxon>Bacteria</taxon>
        <taxon>Pseudomonadati</taxon>
        <taxon>Pseudomonadota</taxon>
        <taxon>Gammaproteobacteria</taxon>
        <taxon>Pseudomonadales</taxon>
        <taxon>Marinobacteraceae</taxon>
        <taxon>Marinobacter</taxon>
    </lineage>
</organism>
<accession>A0A1V2DPL8</accession>
<protein>
    <recommendedName>
        <fullName evidence="1">Toxin co-regulated pilus biosynthesis protein Q C-terminal domain-containing protein</fullName>
    </recommendedName>
</protein>
<evidence type="ECO:0000259" key="1">
    <source>
        <dbReference type="Pfam" id="PF10671"/>
    </source>
</evidence>
<proteinExistence type="predicted"/>
<dbReference type="RefSeq" id="WP_076725550.1">
    <property type="nucleotide sequence ID" value="NZ_MSCW01000009.1"/>
</dbReference>